<dbReference type="Pfam" id="PF02022">
    <property type="entry name" value="Integrase_Zn"/>
    <property type="match status" value="1"/>
</dbReference>
<evidence type="ECO:0000256" key="4">
    <source>
        <dbReference type="ARBA" id="ARBA00022723"/>
    </source>
</evidence>
<dbReference type="InterPro" id="IPR043128">
    <property type="entry name" value="Rev_trsase/Diguanyl_cyclase"/>
</dbReference>
<evidence type="ECO:0000259" key="9">
    <source>
        <dbReference type="PROSITE" id="PS50876"/>
    </source>
</evidence>
<proteinExistence type="predicted"/>
<evidence type="ECO:0000313" key="11">
    <source>
        <dbReference type="Proteomes" id="UP000520962"/>
    </source>
</evidence>
<keyword evidence="8" id="KW-0863">Zinc-finger</keyword>
<dbReference type="GO" id="GO:0035613">
    <property type="term" value="F:RNA stem-loop binding"/>
    <property type="evidence" value="ECO:0007669"/>
    <property type="project" value="TreeGrafter"/>
</dbReference>
<keyword evidence="11" id="KW-1185">Reference proteome</keyword>
<keyword evidence="7" id="KW-0695">RNA-directed DNA polymerase</keyword>
<keyword evidence="6" id="KW-0378">Hydrolase</keyword>
<feature type="domain" description="Integrase-type" evidence="9">
    <location>
        <begin position="44"/>
        <end position="85"/>
    </location>
</feature>
<dbReference type="SUPFAM" id="SSF56672">
    <property type="entry name" value="DNA/RNA polymerases"/>
    <property type="match status" value="1"/>
</dbReference>
<dbReference type="Gene3D" id="3.10.10.10">
    <property type="entry name" value="HIV Type 1 Reverse Transcriptase, subunit A, domain 1"/>
    <property type="match status" value="1"/>
</dbReference>
<dbReference type="AlphaFoldDB" id="A0A7L0IUM5"/>
<dbReference type="PROSITE" id="PS50876">
    <property type="entry name" value="ZF_INTEGRASE"/>
    <property type="match status" value="1"/>
</dbReference>
<dbReference type="InterPro" id="IPR017856">
    <property type="entry name" value="Integrase-like_N"/>
</dbReference>
<dbReference type="SUPFAM" id="SSF46919">
    <property type="entry name" value="N-terminal Zn binding domain of HIV integrase"/>
    <property type="match status" value="1"/>
</dbReference>
<accession>A0A7L0IUM5</accession>
<keyword evidence="2" id="KW-0548">Nucleotidyltransferase</keyword>
<dbReference type="GO" id="GO:0016787">
    <property type="term" value="F:hydrolase activity"/>
    <property type="evidence" value="ECO:0007669"/>
    <property type="project" value="UniProtKB-KW"/>
</dbReference>
<evidence type="ECO:0000256" key="5">
    <source>
        <dbReference type="ARBA" id="ARBA00022759"/>
    </source>
</evidence>
<dbReference type="EMBL" id="VXAH01000146">
    <property type="protein sequence ID" value="NXK36035.1"/>
    <property type="molecule type" value="Genomic_DNA"/>
</dbReference>
<evidence type="ECO:0000313" key="10">
    <source>
        <dbReference type="EMBL" id="NXK36035.1"/>
    </source>
</evidence>
<evidence type="ECO:0000256" key="8">
    <source>
        <dbReference type="PROSITE-ProRule" id="PRU00450"/>
    </source>
</evidence>
<keyword evidence="8" id="KW-0862">Zinc</keyword>
<reference evidence="10 11" key="1">
    <citation type="submission" date="2019-09" db="EMBL/GenBank/DDBJ databases">
        <title>Bird 10,000 Genomes (B10K) Project - Family phase.</title>
        <authorList>
            <person name="Zhang G."/>
        </authorList>
    </citation>
    <scope>NUCLEOTIDE SEQUENCE [LARGE SCALE GENOMIC DNA]</scope>
    <source>
        <strain evidence="10">B10K-DU-007-02</strain>
        <tissue evidence="10">Mixed tissue sample</tissue>
    </source>
</reference>
<dbReference type="InterPro" id="IPR043502">
    <property type="entry name" value="DNA/RNA_pol_sf"/>
</dbReference>
<dbReference type="Proteomes" id="UP000520962">
    <property type="component" value="Unassembled WGS sequence"/>
</dbReference>
<dbReference type="Gene3D" id="3.30.70.270">
    <property type="match status" value="1"/>
</dbReference>
<dbReference type="GO" id="GO:0003964">
    <property type="term" value="F:RNA-directed DNA polymerase activity"/>
    <property type="evidence" value="ECO:0007669"/>
    <property type="project" value="UniProtKB-KW"/>
</dbReference>
<evidence type="ECO:0000256" key="2">
    <source>
        <dbReference type="ARBA" id="ARBA00022695"/>
    </source>
</evidence>
<protein>
    <submittedName>
        <fullName evidence="10">POK18 protein</fullName>
    </submittedName>
</protein>
<dbReference type="GO" id="GO:0008270">
    <property type="term" value="F:zinc ion binding"/>
    <property type="evidence" value="ECO:0007669"/>
    <property type="project" value="UniProtKB-KW"/>
</dbReference>
<organism evidence="10 11">
    <name type="scientific">Piprites chloris</name>
    <name type="common">Wing-barred manakin</name>
    <dbReference type="NCBI Taxonomy" id="114369"/>
    <lineage>
        <taxon>Eukaryota</taxon>
        <taxon>Metazoa</taxon>
        <taxon>Chordata</taxon>
        <taxon>Craniata</taxon>
        <taxon>Vertebrata</taxon>
        <taxon>Euteleostomi</taxon>
        <taxon>Archelosauria</taxon>
        <taxon>Archosauria</taxon>
        <taxon>Dinosauria</taxon>
        <taxon>Saurischia</taxon>
        <taxon>Theropoda</taxon>
        <taxon>Coelurosauria</taxon>
        <taxon>Aves</taxon>
        <taxon>Neognathae</taxon>
        <taxon>Neoaves</taxon>
        <taxon>Telluraves</taxon>
        <taxon>Australaves</taxon>
        <taxon>Passeriformes</taxon>
        <taxon>Pipridae</taxon>
        <taxon>Piprites</taxon>
    </lineage>
</organism>
<name>A0A7L0IUM5_PIPCL</name>
<keyword evidence="1" id="KW-0808">Transferase</keyword>
<dbReference type="GO" id="GO:0004519">
    <property type="term" value="F:endonuclease activity"/>
    <property type="evidence" value="ECO:0007669"/>
    <property type="project" value="UniProtKB-KW"/>
</dbReference>
<comment type="caution">
    <text evidence="10">The sequence shown here is derived from an EMBL/GenBank/DDBJ whole genome shotgun (WGS) entry which is preliminary data.</text>
</comment>
<sequence length="88" mass="9738">MGSLQPGFPNPSMIAEGWSLLTVDLKDCFITVSLHEDDKQPPLSPSCWAQEAHAIFHQNARGMRVAYVVPLEEVRAIVKACPICSHHN</sequence>
<keyword evidence="5" id="KW-0255">Endonuclease</keyword>
<dbReference type="PANTHER" id="PTHR41694:SF3">
    <property type="entry name" value="RNA-DIRECTED DNA POLYMERASE-RELATED"/>
    <property type="match status" value="1"/>
</dbReference>
<evidence type="ECO:0000256" key="6">
    <source>
        <dbReference type="ARBA" id="ARBA00022801"/>
    </source>
</evidence>
<evidence type="ECO:0000256" key="7">
    <source>
        <dbReference type="ARBA" id="ARBA00022918"/>
    </source>
</evidence>
<evidence type="ECO:0000256" key="3">
    <source>
        <dbReference type="ARBA" id="ARBA00022722"/>
    </source>
</evidence>
<feature type="non-terminal residue" evidence="10">
    <location>
        <position position="88"/>
    </location>
</feature>
<dbReference type="Gene3D" id="1.10.10.200">
    <property type="match status" value="1"/>
</dbReference>
<keyword evidence="3" id="KW-0540">Nuclease</keyword>
<dbReference type="InterPro" id="IPR003308">
    <property type="entry name" value="Integrase_Zn-bd_dom_N"/>
</dbReference>
<evidence type="ECO:0000256" key="1">
    <source>
        <dbReference type="ARBA" id="ARBA00022679"/>
    </source>
</evidence>
<dbReference type="PANTHER" id="PTHR41694">
    <property type="entry name" value="ENDOGENOUS RETROVIRUS GROUP K MEMBER POL PROTEIN"/>
    <property type="match status" value="1"/>
</dbReference>
<gene>
    <name evidence="10" type="primary">Ervk18_0</name>
    <name evidence="10" type="ORF">PIPCHL_R15605</name>
</gene>
<feature type="non-terminal residue" evidence="10">
    <location>
        <position position="1"/>
    </location>
</feature>
<keyword evidence="4" id="KW-0479">Metal-binding</keyword>